<comment type="caution">
    <text evidence="2">The sequence shown here is derived from an EMBL/GenBank/DDBJ whole genome shotgun (WGS) entry which is preliminary data.</text>
</comment>
<accession>A0AAD5QHF4</accession>
<gene>
    <name evidence="2" type="ORF">KIN20_006963</name>
</gene>
<dbReference type="EMBL" id="JAHQIW010000986">
    <property type="protein sequence ID" value="KAJ1351027.1"/>
    <property type="molecule type" value="Genomic_DNA"/>
</dbReference>
<name>A0AAD5QHF4_PARTN</name>
<dbReference type="Proteomes" id="UP001196413">
    <property type="component" value="Unassembled WGS sequence"/>
</dbReference>
<evidence type="ECO:0000313" key="2">
    <source>
        <dbReference type="EMBL" id="KAJ1351027.1"/>
    </source>
</evidence>
<feature type="region of interest" description="Disordered" evidence="1">
    <location>
        <begin position="21"/>
        <end position="47"/>
    </location>
</feature>
<keyword evidence="3" id="KW-1185">Reference proteome</keyword>
<protein>
    <submittedName>
        <fullName evidence="2">Uncharacterized protein</fullName>
    </submittedName>
</protein>
<reference evidence="2" key="1">
    <citation type="submission" date="2021-06" db="EMBL/GenBank/DDBJ databases">
        <title>Parelaphostrongylus tenuis whole genome reference sequence.</title>
        <authorList>
            <person name="Garwood T.J."/>
            <person name="Larsen P.A."/>
            <person name="Fountain-Jones N.M."/>
            <person name="Garbe J.R."/>
            <person name="Macchietto M.G."/>
            <person name="Kania S.A."/>
            <person name="Gerhold R.W."/>
            <person name="Richards J.E."/>
            <person name="Wolf T.M."/>
        </authorList>
    </citation>
    <scope>NUCLEOTIDE SEQUENCE</scope>
    <source>
        <strain evidence="2">MNPRO001-30</strain>
        <tissue evidence="2">Meninges</tissue>
    </source>
</reference>
<evidence type="ECO:0000256" key="1">
    <source>
        <dbReference type="SAM" id="MobiDB-lite"/>
    </source>
</evidence>
<proteinExistence type="predicted"/>
<feature type="compositionally biased region" description="Basic and acidic residues" evidence="1">
    <location>
        <begin position="27"/>
        <end position="47"/>
    </location>
</feature>
<organism evidence="2 3">
    <name type="scientific">Parelaphostrongylus tenuis</name>
    <name type="common">Meningeal worm</name>
    <dbReference type="NCBI Taxonomy" id="148309"/>
    <lineage>
        <taxon>Eukaryota</taxon>
        <taxon>Metazoa</taxon>
        <taxon>Ecdysozoa</taxon>
        <taxon>Nematoda</taxon>
        <taxon>Chromadorea</taxon>
        <taxon>Rhabditida</taxon>
        <taxon>Rhabditina</taxon>
        <taxon>Rhabditomorpha</taxon>
        <taxon>Strongyloidea</taxon>
        <taxon>Metastrongylidae</taxon>
        <taxon>Parelaphostrongylus</taxon>
    </lineage>
</organism>
<evidence type="ECO:0000313" key="3">
    <source>
        <dbReference type="Proteomes" id="UP001196413"/>
    </source>
</evidence>
<dbReference type="AlphaFoldDB" id="A0AAD5QHF4"/>
<sequence length="222" mass="25444">MDNARKSMEFEKVWGPELYVMSGHKTRGGDQDREKEKEGERRKEERGGEIAGNNISLLRVNNIANILHIRAFSSGIFHENGAPVKKIRLKQQRRPKLKTRRETCRHLIRFSGSEEDEDFKTLDEQAVSVSPRTLLFPSNARVNQAISTNSLSAAVSFQKAWHLTKGLEYHHIFAQHHHELQKEALQALFRFDDAQEETLATSVNLIRFARASNLDWLKSGAL</sequence>